<dbReference type="Proteomes" id="UP000179807">
    <property type="component" value="Unassembled WGS sequence"/>
</dbReference>
<proteinExistence type="predicted"/>
<evidence type="ECO:0000259" key="1">
    <source>
        <dbReference type="Pfam" id="PF10021"/>
    </source>
</evidence>
<dbReference type="PANTHER" id="PTHR35596:SF1">
    <property type="entry name" value="MICROBIAL-TYPE PARG CATALYTIC DOMAIN-CONTAINING PROTEIN"/>
    <property type="match status" value="1"/>
</dbReference>
<feature type="domain" description="Microbial-type PARG catalytic" evidence="1">
    <location>
        <begin position="24"/>
        <end position="170"/>
    </location>
</feature>
<dbReference type="OrthoDB" id="9985428at2759"/>
<keyword evidence="3" id="KW-1185">Reference proteome</keyword>
<evidence type="ECO:0000313" key="3">
    <source>
        <dbReference type="Proteomes" id="UP000179807"/>
    </source>
</evidence>
<comment type="caution">
    <text evidence="2">The sequence shown here is derived from an EMBL/GenBank/DDBJ whole genome shotgun (WGS) entry which is preliminary data.</text>
</comment>
<dbReference type="InterPro" id="IPR012664">
    <property type="entry name" value="CHP02452"/>
</dbReference>
<dbReference type="VEuPathDB" id="TrichDB:TRFO_23425"/>
<evidence type="ECO:0000313" key="2">
    <source>
        <dbReference type="EMBL" id="OHT08145.1"/>
    </source>
</evidence>
<dbReference type="PANTHER" id="PTHR35596">
    <property type="entry name" value="DUF2263 DOMAIN-CONTAINING PROTEIN"/>
    <property type="match status" value="1"/>
</dbReference>
<dbReference type="Pfam" id="PF10021">
    <property type="entry name" value="PARG_cat_microb"/>
    <property type="match status" value="1"/>
</dbReference>
<dbReference type="RefSeq" id="XP_068361281.1">
    <property type="nucleotide sequence ID" value="XM_068503140.1"/>
</dbReference>
<dbReference type="EMBL" id="MLAK01000676">
    <property type="protein sequence ID" value="OHT08145.1"/>
    <property type="molecule type" value="Genomic_DNA"/>
</dbReference>
<dbReference type="Gene3D" id="3.40.220.10">
    <property type="entry name" value="Leucine Aminopeptidase, subunit E, domain 1"/>
    <property type="match status" value="1"/>
</dbReference>
<dbReference type="PIRSF" id="PIRSF014899">
    <property type="entry name" value="UCP014899"/>
    <property type="match status" value="1"/>
</dbReference>
<dbReference type="NCBIfam" id="TIGR02452">
    <property type="entry name" value="TIGR02452 family protein"/>
    <property type="match status" value="1"/>
</dbReference>
<reference evidence="2" key="1">
    <citation type="submission" date="2016-10" db="EMBL/GenBank/DDBJ databases">
        <authorList>
            <person name="Benchimol M."/>
            <person name="Almeida L.G."/>
            <person name="Vasconcelos A.T."/>
            <person name="Perreira-Neves A."/>
            <person name="Rosa I.A."/>
            <person name="Tasca T."/>
            <person name="Bogo M.R."/>
            <person name="de Souza W."/>
        </authorList>
    </citation>
    <scope>NUCLEOTIDE SEQUENCE [LARGE SCALE GENOMIC DNA]</scope>
    <source>
        <strain evidence="2">K</strain>
    </source>
</reference>
<gene>
    <name evidence="2" type="ORF">TRFO_23425</name>
</gene>
<protein>
    <recommendedName>
        <fullName evidence="1">Microbial-type PARG catalytic domain-containing protein</fullName>
    </recommendedName>
</protein>
<dbReference type="GeneID" id="94837844"/>
<organism evidence="2 3">
    <name type="scientific">Tritrichomonas foetus</name>
    <dbReference type="NCBI Taxonomy" id="1144522"/>
    <lineage>
        <taxon>Eukaryota</taxon>
        <taxon>Metamonada</taxon>
        <taxon>Parabasalia</taxon>
        <taxon>Tritrichomonadida</taxon>
        <taxon>Tritrichomonadidae</taxon>
        <taxon>Tritrichomonas</taxon>
    </lineage>
</organism>
<dbReference type="AlphaFoldDB" id="A0A1J4K9L0"/>
<dbReference type="InterPro" id="IPR019261">
    <property type="entry name" value="PARG_cat_microbial"/>
</dbReference>
<dbReference type="InterPro" id="IPR043472">
    <property type="entry name" value="Macro_dom-like"/>
</dbReference>
<accession>A0A1J4K9L0</accession>
<sequence>MFYQYSSLDEFPEIHPLSELPSLAEKMLEICEQGFYVNKQGQKISIKDQISNCIANTKTYTPDHLYFMPANRTEKGIIEISRETTSGCAYRLVVKEGLSNVAGLNYANAFHPGSGYLDQCRAQEETICRASCLVQSLEKDLTMYEYNQVHKTQLASDYIIYSPDVVFFRDDQYELLGRPFCFSIITSPAVNAKAYLRYENKDGHSIIHDVMDARIKKIILCAIENGVKNLILGPFGCGAFRNDTKDIASIFKKYLVDEGLRLYFNKVVFPVFEPVYQGDKLSTFTEVFSINNNIKKISLDYIVNP</sequence>
<name>A0A1J4K9L0_9EUKA</name>